<sequence>MKMSTPGLHSEGFPVAGEEIRRLWLVMAGGEAAGRGWPEEEVGAGMAWGGGQLGMGCGASLLMMLTMHYCYYCYCYCYCY</sequence>
<protein>
    <submittedName>
        <fullName evidence="1">Uncharacterized protein</fullName>
    </submittedName>
</protein>
<dbReference type="EMBL" id="VSRR010009886">
    <property type="protein sequence ID" value="MPC51013.1"/>
    <property type="molecule type" value="Genomic_DNA"/>
</dbReference>
<keyword evidence="2" id="KW-1185">Reference proteome</keyword>
<name>A0A5B7G186_PORTR</name>
<proteinExistence type="predicted"/>
<dbReference type="AlphaFoldDB" id="A0A5B7G186"/>
<comment type="caution">
    <text evidence="1">The sequence shown here is derived from an EMBL/GenBank/DDBJ whole genome shotgun (WGS) entry which is preliminary data.</text>
</comment>
<evidence type="ECO:0000313" key="1">
    <source>
        <dbReference type="EMBL" id="MPC51013.1"/>
    </source>
</evidence>
<gene>
    <name evidence="1" type="ORF">E2C01_044850</name>
</gene>
<organism evidence="1 2">
    <name type="scientific">Portunus trituberculatus</name>
    <name type="common">Swimming crab</name>
    <name type="synonym">Neptunus trituberculatus</name>
    <dbReference type="NCBI Taxonomy" id="210409"/>
    <lineage>
        <taxon>Eukaryota</taxon>
        <taxon>Metazoa</taxon>
        <taxon>Ecdysozoa</taxon>
        <taxon>Arthropoda</taxon>
        <taxon>Crustacea</taxon>
        <taxon>Multicrustacea</taxon>
        <taxon>Malacostraca</taxon>
        <taxon>Eumalacostraca</taxon>
        <taxon>Eucarida</taxon>
        <taxon>Decapoda</taxon>
        <taxon>Pleocyemata</taxon>
        <taxon>Brachyura</taxon>
        <taxon>Eubrachyura</taxon>
        <taxon>Portunoidea</taxon>
        <taxon>Portunidae</taxon>
        <taxon>Portuninae</taxon>
        <taxon>Portunus</taxon>
    </lineage>
</organism>
<evidence type="ECO:0000313" key="2">
    <source>
        <dbReference type="Proteomes" id="UP000324222"/>
    </source>
</evidence>
<dbReference type="Proteomes" id="UP000324222">
    <property type="component" value="Unassembled WGS sequence"/>
</dbReference>
<accession>A0A5B7G186</accession>
<reference evidence="1 2" key="1">
    <citation type="submission" date="2019-05" db="EMBL/GenBank/DDBJ databases">
        <title>Another draft genome of Portunus trituberculatus and its Hox gene families provides insights of decapod evolution.</title>
        <authorList>
            <person name="Jeong J.-H."/>
            <person name="Song I."/>
            <person name="Kim S."/>
            <person name="Choi T."/>
            <person name="Kim D."/>
            <person name="Ryu S."/>
            <person name="Kim W."/>
        </authorList>
    </citation>
    <scope>NUCLEOTIDE SEQUENCE [LARGE SCALE GENOMIC DNA]</scope>
    <source>
        <tissue evidence="1">Muscle</tissue>
    </source>
</reference>